<gene>
    <name evidence="2" type="ORF">VNI00_006485</name>
</gene>
<dbReference type="AlphaFoldDB" id="A0AAW0D8X8"/>
<dbReference type="EMBL" id="JAYKXP010000019">
    <property type="protein sequence ID" value="KAK7047714.1"/>
    <property type="molecule type" value="Genomic_DNA"/>
</dbReference>
<evidence type="ECO:0000256" key="1">
    <source>
        <dbReference type="SAM" id="MobiDB-lite"/>
    </source>
</evidence>
<sequence>MTLSSNTTLVPIQGELTMSEDETTPKGKGKRKADDLDGNDGEECISKCVKRAHMEELQHGRDWSVIASALGERYCQPFRTNRVEDSLRTNLPTPSKSHELPTSTGLYQNQAEENFHSHDLFEGTIPSYMGVCWSHNHADPNTLYHWNHTAPNPIGVCDVVPTQHDESTYHAVDSMAPIDHILDAGDSILPAAVSAGPSSHSSIQRPLESDDCIQCRWGFETHDAQWNICGQVLDSFKDLVAHLEKSHNFLNKSKLNQYGRWDCRWLKWDEDTEQWDLCDKKRKGKGSSQGYAYNRTNIIRHIEKEPGIRKNWQPILVPRDE</sequence>
<accession>A0AAW0D8X8</accession>
<evidence type="ECO:0000313" key="2">
    <source>
        <dbReference type="EMBL" id="KAK7047714.1"/>
    </source>
</evidence>
<feature type="compositionally biased region" description="Polar residues" evidence="1">
    <location>
        <begin position="1"/>
        <end position="10"/>
    </location>
</feature>
<dbReference type="Proteomes" id="UP001383192">
    <property type="component" value="Unassembled WGS sequence"/>
</dbReference>
<keyword evidence="3" id="KW-1185">Reference proteome</keyword>
<feature type="region of interest" description="Disordered" evidence="1">
    <location>
        <begin position="1"/>
        <end position="38"/>
    </location>
</feature>
<proteinExistence type="predicted"/>
<protein>
    <submittedName>
        <fullName evidence="2">Uncharacterized protein</fullName>
    </submittedName>
</protein>
<reference evidence="2 3" key="1">
    <citation type="submission" date="2024-01" db="EMBL/GenBank/DDBJ databases">
        <title>A draft genome for a cacao thread blight-causing isolate of Paramarasmius palmivorus.</title>
        <authorList>
            <person name="Baruah I.K."/>
            <person name="Bukari Y."/>
            <person name="Amoako-Attah I."/>
            <person name="Meinhardt L.W."/>
            <person name="Bailey B.A."/>
            <person name="Cohen S.P."/>
        </authorList>
    </citation>
    <scope>NUCLEOTIDE SEQUENCE [LARGE SCALE GENOMIC DNA]</scope>
    <source>
        <strain evidence="2 3">GH-12</strain>
    </source>
</reference>
<evidence type="ECO:0000313" key="3">
    <source>
        <dbReference type="Proteomes" id="UP001383192"/>
    </source>
</evidence>
<organism evidence="2 3">
    <name type="scientific">Paramarasmius palmivorus</name>
    <dbReference type="NCBI Taxonomy" id="297713"/>
    <lineage>
        <taxon>Eukaryota</taxon>
        <taxon>Fungi</taxon>
        <taxon>Dikarya</taxon>
        <taxon>Basidiomycota</taxon>
        <taxon>Agaricomycotina</taxon>
        <taxon>Agaricomycetes</taxon>
        <taxon>Agaricomycetidae</taxon>
        <taxon>Agaricales</taxon>
        <taxon>Marasmiineae</taxon>
        <taxon>Marasmiaceae</taxon>
        <taxon>Paramarasmius</taxon>
    </lineage>
</organism>
<name>A0AAW0D8X8_9AGAR</name>
<comment type="caution">
    <text evidence="2">The sequence shown here is derived from an EMBL/GenBank/DDBJ whole genome shotgun (WGS) entry which is preliminary data.</text>
</comment>